<dbReference type="InterPro" id="IPR029787">
    <property type="entry name" value="Nucleotide_cyclase"/>
</dbReference>
<evidence type="ECO:0000313" key="7">
    <source>
        <dbReference type="Proteomes" id="UP000623419"/>
    </source>
</evidence>
<dbReference type="SUPFAM" id="SSF55073">
    <property type="entry name" value="Nucleotide cyclase"/>
    <property type="match status" value="1"/>
</dbReference>
<dbReference type="PANTHER" id="PTHR45138:SF9">
    <property type="entry name" value="DIGUANYLATE CYCLASE DGCM-RELATED"/>
    <property type="match status" value="1"/>
</dbReference>
<accession>A0ABQ1HP53</accession>
<keyword evidence="3" id="KW-0812">Transmembrane</keyword>
<evidence type="ECO:0000256" key="1">
    <source>
        <dbReference type="ARBA" id="ARBA00012528"/>
    </source>
</evidence>
<reference evidence="7" key="1">
    <citation type="journal article" date="2019" name="Int. J. Syst. Evol. Microbiol.">
        <title>The Global Catalogue of Microorganisms (GCM) 10K type strain sequencing project: providing services to taxonomists for standard genome sequencing and annotation.</title>
        <authorList>
            <consortium name="The Broad Institute Genomics Platform"/>
            <consortium name="The Broad Institute Genome Sequencing Center for Infectious Disease"/>
            <person name="Wu L."/>
            <person name="Ma J."/>
        </authorList>
    </citation>
    <scope>NUCLEOTIDE SEQUENCE [LARGE SCALE GENOMIC DNA]</scope>
    <source>
        <strain evidence="7">CGMCC 1.15905</strain>
    </source>
</reference>
<dbReference type="InterPro" id="IPR050469">
    <property type="entry name" value="Diguanylate_Cyclase"/>
</dbReference>
<dbReference type="Pfam" id="PF00990">
    <property type="entry name" value="GGDEF"/>
    <property type="match status" value="1"/>
</dbReference>
<feature type="signal peptide" evidence="4">
    <location>
        <begin position="1"/>
        <end position="22"/>
    </location>
</feature>
<organism evidence="6 7">
    <name type="scientific">Arenimonas soli</name>
    <dbReference type="NCBI Taxonomy" id="2269504"/>
    <lineage>
        <taxon>Bacteria</taxon>
        <taxon>Pseudomonadati</taxon>
        <taxon>Pseudomonadota</taxon>
        <taxon>Gammaproteobacteria</taxon>
        <taxon>Lysobacterales</taxon>
        <taxon>Lysobacteraceae</taxon>
        <taxon>Arenimonas</taxon>
    </lineage>
</organism>
<feature type="chain" id="PRO_5047399413" description="diguanylate cyclase" evidence="4">
    <location>
        <begin position="23"/>
        <end position="585"/>
    </location>
</feature>
<dbReference type="Proteomes" id="UP000623419">
    <property type="component" value="Unassembled WGS sequence"/>
</dbReference>
<dbReference type="InterPro" id="IPR011990">
    <property type="entry name" value="TPR-like_helical_dom_sf"/>
</dbReference>
<keyword evidence="4" id="KW-0732">Signal</keyword>
<dbReference type="InterPro" id="IPR000160">
    <property type="entry name" value="GGDEF_dom"/>
</dbReference>
<dbReference type="PROSITE" id="PS50887">
    <property type="entry name" value="GGDEF"/>
    <property type="match status" value="1"/>
</dbReference>
<dbReference type="EC" id="2.7.7.65" evidence="1"/>
<protein>
    <recommendedName>
        <fullName evidence="1">diguanylate cyclase</fullName>
        <ecNumber evidence="1">2.7.7.65</ecNumber>
    </recommendedName>
</protein>
<evidence type="ECO:0000313" key="6">
    <source>
        <dbReference type="EMBL" id="GGA83793.1"/>
    </source>
</evidence>
<dbReference type="InterPro" id="IPR043128">
    <property type="entry name" value="Rev_trsase/Diguanyl_cyclase"/>
</dbReference>
<dbReference type="PANTHER" id="PTHR45138">
    <property type="entry name" value="REGULATORY COMPONENTS OF SENSORY TRANSDUCTION SYSTEM"/>
    <property type="match status" value="1"/>
</dbReference>
<name>A0ABQ1HP53_9GAMM</name>
<comment type="caution">
    <text evidence="6">The sequence shown here is derived from an EMBL/GenBank/DDBJ whole genome shotgun (WGS) entry which is preliminary data.</text>
</comment>
<keyword evidence="3" id="KW-0472">Membrane</keyword>
<dbReference type="CDD" id="cd01949">
    <property type="entry name" value="GGDEF"/>
    <property type="match status" value="1"/>
</dbReference>
<gene>
    <name evidence="6" type="ORF">GCM10011521_22750</name>
</gene>
<keyword evidence="7" id="KW-1185">Reference proteome</keyword>
<dbReference type="EMBL" id="BMKC01000003">
    <property type="protein sequence ID" value="GGA83793.1"/>
    <property type="molecule type" value="Genomic_DNA"/>
</dbReference>
<evidence type="ECO:0000256" key="2">
    <source>
        <dbReference type="ARBA" id="ARBA00034247"/>
    </source>
</evidence>
<feature type="domain" description="GGDEF" evidence="5">
    <location>
        <begin position="442"/>
        <end position="575"/>
    </location>
</feature>
<dbReference type="SMART" id="SM00267">
    <property type="entry name" value="GGDEF"/>
    <property type="match status" value="1"/>
</dbReference>
<dbReference type="SUPFAM" id="SSF48452">
    <property type="entry name" value="TPR-like"/>
    <property type="match status" value="1"/>
</dbReference>
<proteinExistence type="predicted"/>
<comment type="catalytic activity">
    <reaction evidence="2">
        <text>2 GTP = 3',3'-c-di-GMP + 2 diphosphate</text>
        <dbReference type="Rhea" id="RHEA:24898"/>
        <dbReference type="ChEBI" id="CHEBI:33019"/>
        <dbReference type="ChEBI" id="CHEBI:37565"/>
        <dbReference type="ChEBI" id="CHEBI:58805"/>
        <dbReference type="EC" id="2.7.7.65"/>
    </reaction>
</comment>
<evidence type="ECO:0000259" key="5">
    <source>
        <dbReference type="PROSITE" id="PS50887"/>
    </source>
</evidence>
<feature type="transmembrane region" description="Helical" evidence="3">
    <location>
        <begin position="380"/>
        <end position="399"/>
    </location>
</feature>
<dbReference type="RefSeq" id="WP_188664274.1">
    <property type="nucleotide sequence ID" value="NZ_BMKC01000003.1"/>
</dbReference>
<evidence type="ECO:0000256" key="4">
    <source>
        <dbReference type="SAM" id="SignalP"/>
    </source>
</evidence>
<evidence type="ECO:0000256" key="3">
    <source>
        <dbReference type="SAM" id="Phobius"/>
    </source>
</evidence>
<sequence>MRGLIARLVMAAALVAPLPSFASPAFEAMLSQAEAVRSSDPARFDQLIGQLNASLGAASPRQRELLEYLKAYQLIYTGRHDLGIAAAERLFQESADAGIRFRAGALLIHPYGSRRDFAEALRYMNETKELEGEIQDPAVLEHLWAAAGGLLNQVGRFEDGLRYAELLRTSSSSPRTRCFGGALALESWFNLEQLESRDEEIEAVTRECLDAGEPLFASFARTYRARHMATAGDRNEAAVYLNRYLADIESTRFPRVIADAHSVLAEINIAAGDYAAAERHARRIIALGAPVANSPPLVAAHRILYESALQRGDNAAALAHHINYADADKAYLNEVKARAMAYQEITSESRQKNQTIELLNRQNEVLALEQKVATQEARNTQLLVVLLALLLGTIALWAWRTKKAQIVFRRLAETDALTGVSNRMHFSHRAEEALAYCRKDGEEAGLVMFDLDEFKSINDRFGHATGDWVLVEVAKVCADVCRKNDRFGRLGGEEFAFLLVGCDLPSSVALAQSCRKRIAAIDTSPTGHVFNVTASFGVAGTRASGYDFLMLLSRADDALYQAKNAGRDRVRTHGLEADTTTVAAT</sequence>
<dbReference type="Gene3D" id="3.30.70.270">
    <property type="match status" value="1"/>
</dbReference>
<dbReference type="NCBIfam" id="TIGR00254">
    <property type="entry name" value="GGDEF"/>
    <property type="match status" value="1"/>
</dbReference>
<keyword evidence="3" id="KW-1133">Transmembrane helix</keyword>